<evidence type="ECO:0000313" key="8">
    <source>
        <dbReference type="Proteomes" id="UP001567538"/>
    </source>
</evidence>
<dbReference type="Pfam" id="PF00010">
    <property type="entry name" value="HLH"/>
    <property type="match status" value="1"/>
</dbReference>
<proteinExistence type="predicted"/>
<feature type="coiled-coil region" evidence="5">
    <location>
        <begin position="60"/>
        <end position="94"/>
    </location>
</feature>
<feature type="domain" description="BHLH" evidence="6">
    <location>
        <begin position="16"/>
        <end position="70"/>
    </location>
</feature>
<evidence type="ECO:0000256" key="2">
    <source>
        <dbReference type="ARBA" id="ARBA00023015"/>
    </source>
</evidence>
<evidence type="ECO:0000256" key="4">
    <source>
        <dbReference type="ARBA" id="ARBA00023242"/>
    </source>
</evidence>
<evidence type="ECO:0000256" key="1">
    <source>
        <dbReference type="ARBA" id="ARBA00004123"/>
    </source>
</evidence>
<dbReference type="PROSITE" id="PS50888">
    <property type="entry name" value="BHLH"/>
    <property type="match status" value="1"/>
</dbReference>
<dbReference type="SUPFAM" id="SSF47459">
    <property type="entry name" value="HLH, helix-loop-helix DNA-binding domain"/>
    <property type="match status" value="1"/>
</dbReference>
<accession>A0ABD1HW37</accession>
<gene>
    <name evidence="7" type="ORF">AAHA92_10865</name>
</gene>
<comment type="subcellular location">
    <subcellularLocation>
        <location evidence="1">Nucleus</location>
    </subcellularLocation>
</comment>
<reference evidence="7 8" key="1">
    <citation type="submission" date="2024-06" db="EMBL/GenBank/DDBJ databases">
        <title>A chromosome level genome sequence of Diviner's sage (Salvia divinorum).</title>
        <authorList>
            <person name="Ford S.A."/>
            <person name="Ro D.-K."/>
            <person name="Ness R.W."/>
            <person name="Phillips M.A."/>
        </authorList>
    </citation>
    <scope>NUCLEOTIDE SEQUENCE [LARGE SCALE GENOMIC DNA]</scope>
    <source>
        <strain evidence="7">SAF-2024a</strain>
        <tissue evidence="7">Leaf</tissue>
    </source>
</reference>
<dbReference type="GO" id="GO:0006355">
    <property type="term" value="P:regulation of DNA-templated transcription"/>
    <property type="evidence" value="ECO:0007669"/>
    <property type="project" value="UniProtKB-ARBA"/>
</dbReference>
<dbReference type="InterPro" id="IPR036638">
    <property type="entry name" value="HLH_DNA-bd_sf"/>
</dbReference>
<dbReference type="Gene3D" id="4.10.280.10">
    <property type="entry name" value="Helix-loop-helix DNA-binding domain"/>
    <property type="match status" value="1"/>
</dbReference>
<evidence type="ECO:0000259" key="6">
    <source>
        <dbReference type="PROSITE" id="PS50888"/>
    </source>
</evidence>
<sequence length="243" mass="27228">MGKPRRIQSNSNSDTAPKIERKIIEKNRRTKMKNLYNQLVSLLPHQPSTVDGAAPLPDQIDEAVEHIKSMTTKLEELKQKRDLLLEKKKQINNNSCVTNIQNEAANASSSSSPLVEVQDMGPNLDVILANDLQNYTSFRDIIRLVHQHGVEIASASFARDGNSSIQVLHDKVGKPKPGFDASTITRKMKEVACNKGASSMSEVVESDINLWDYEIDSKINWGFEIPEVLLPGLQEFIITMNKY</sequence>
<evidence type="ECO:0000256" key="5">
    <source>
        <dbReference type="SAM" id="Coils"/>
    </source>
</evidence>
<dbReference type="EMBL" id="JBEAFC010000004">
    <property type="protein sequence ID" value="KAL1560680.1"/>
    <property type="molecule type" value="Genomic_DNA"/>
</dbReference>
<dbReference type="InterPro" id="IPR015660">
    <property type="entry name" value="MASH1/Ascl1a-like"/>
</dbReference>
<keyword evidence="5" id="KW-0175">Coiled coil</keyword>
<dbReference type="PANTHER" id="PTHR13935:SF63">
    <property type="entry name" value="BHLH DOMAIN-CONTAINING PROTEIN"/>
    <property type="match status" value="1"/>
</dbReference>
<organism evidence="7 8">
    <name type="scientific">Salvia divinorum</name>
    <name type="common">Maria pastora</name>
    <name type="synonym">Diviner's sage</name>
    <dbReference type="NCBI Taxonomy" id="28513"/>
    <lineage>
        <taxon>Eukaryota</taxon>
        <taxon>Viridiplantae</taxon>
        <taxon>Streptophyta</taxon>
        <taxon>Embryophyta</taxon>
        <taxon>Tracheophyta</taxon>
        <taxon>Spermatophyta</taxon>
        <taxon>Magnoliopsida</taxon>
        <taxon>eudicotyledons</taxon>
        <taxon>Gunneridae</taxon>
        <taxon>Pentapetalae</taxon>
        <taxon>asterids</taxon>
        <taxon>lamiids</taxon>
        <taxon>Lamiales</taxon>
        <taxon>Lamiaceae</taxon>
        <taxon>Nepetoideae</taxon>
        <taxon>Mentheae</taxon>
        <taxon>Salviinae</taxon>
        <taxon>Salvia</taxon>
        <taxon>Salvia subgen. Calosphace</taxon>
    </lineage>
</organism>
<keyword evidence="8" id="KW-1185">Reference proteome</keyword>
<dbReference type="InterPro" id="IPR011598">
    <property type="entry name" value="bHLH_dom"/>
</dbReference>
<dbReference type="AlphaFoldDB" id="A0ABD1HW37"/>
<keyword evidence="3" id="KW-0804">Transcription</keyword>
<dbReference type="PANTHER" id="PTHR13935">
    <property type="entry name" value="ACHAETE-SCUTE TRANSCRIPTION FACTOR-RELATED"/>
    <property type="match status" value="1"/>
</dbReference>
<comment type="caution">
    <text evidence="7">The sequence shown here is derived from an EMBL/GenBank/DDBJ whole genome shotgun (WGS) entry which is preliminary data.</text>
</comment>
<keyword evidence="2" id="KW-0805">Transcription regulation</keyword>
<dbReference type="Proteomes" id="UP001567538">
    <property type="component" value="Unassembled WGS sequence"/>
</dbReference>
<name>A0ABD1HW37_SALDI</name>
<keyword evidence="4" id="KW-0539">Nucleus</keyword>
<evidence type="ECO:0000313" key="7">
    <source>
        <dbReference type="EMBL" id="KAL1560680.1"/>
    </source>
</evidence>
<dbReference type="GO" id="GO:0005634">
    <property type="term" value="C:nucleus"/>
    <property type="evidence" value="ECO:0007669"/>
    <property type="project" value="UniProtKB-SubCell"/>
</dbReference>
<evidence type="ECO:0000256" key="3">
    <source>
        <dbReference type="ARBA" id="ARBA00023163"/>
    </source>
</evidence>
<protein>
    <submittedName>
        <fullName evidence="7">Transcription factor bHLH162-like protein</fullName>
    </submittedName>
</protein>